<feature type="domain" description="RRM" evidence="7">
    <location>
        <begin position="127"/>
        <end position="205"/>
    </location>
</feature>
<feature type="domain" description="RRM" evidence="7">
    <location>
        <begin position="21"/>
        <end position="98"/>
    </location>
</feature>
<sequence>MEAAQENIQTVAKIDDGLDRKTLFVRSIPFEATSEQLSDFFSQFAPIRHAVVVTDNDKKSRGFGFVKFTTDEDLLNALERAKKEKFLNRLLNVDVAKRRERQERTDGSRAPRAPAYVKPEEVEKRKARLIIRNLPWSVRDPTELKNLFNKFGAVTDAIIPRKAGGRMSGFAFITMKKKSAADKAIAESKGLKIHGREVVVDFAVEKSKWVQHNEDKEADESEDEEESDQQEEEEEEEEEEEGDEEEVPEEESDSEKEHTKKSQKVKKVKVIASDQNSDSETGEDSEDESDMEGVKDIYDNDDEEENRPKANRQEKFTIFIRNLPYDATEESLREHFSKFGPVRYALPVIERETGLAKGTGFVAFYKQESYEECLLNAPEATGGSILIADDVSPLYVYEGRVLSVAPAVDRDSANKLAERNLKNRKELLGKAPGEKDKRNLFLLNEGRITSNSKLAKLLTSADLAIREKSYDLRVQQLNKNPTLHLSLTRLALRNLPRALTEKSLKALGRKAIVEFATEVRQSKRHALSAEEIKRSISFKKFTNPEEDSESNRSKKKGVVRQAKVITEVKGSGEAGRSRGYGFLEFRDHKSALMALRWLNAHLVTNEEIVDGLTEEEKKSAQLEGVSQRRLIVEFAIENAKVMQRRKEFSIKSRDSRKRQLEAEEENAAKKAKIEEELRKSGVSDSVKQMIGKKRKARKNNRR</sequence>
<dbReference type="EMBL" id="HG793127">
    <property type="protein sequence ID" value="CDK26686.1"/>
    <property type="molecule type" value="Genomic_DNA"/>
</dbReference>
<accession>W6MK39</accession>
<evidence type="ECO:0000256" key="4">
    <source>
        <dbReference type="ARBA" id="ARBA00023242"/>
    </source>
</evidence>
<dbReference type="InterPro" id="IPR034808">
    <property type="entry name" value="Nop4p_RRM3"/>
</dbReference>
<evidence type="ECO:0000313" key="8">
    <source>
        <dbReference type="EMBL" id="CDK26686.1"/>
    </source>
</evidence>
<dbReference type="Gene3D" id="3.30.70.330">
    <property type="match status" value="4"/>
</dbReference>
<dbReference type="GeneID" id="34520074"/>
<keyword evidence="2" id="KW-0677">Repeat</keyword>
<feature type="compositionally biased region" description="Acidic residues" evidence="6">
    <location>
        <begin position="216"/>
        <end position="254"/>
    </location>
</feature>
<dbReference type="RefSeq" id="XP_022458686.1">
    <property type="nucleotide sequence ID" value="XM_022602931.1"/>
</dbReference>
<dbReference type="InterPro" id="IPR012677">
    <property type="entry name" value="Nucleotide-bd_a/b_plait_sf"/>
</dbReference>
<feature type="domain" description="RRM" evidence="7">
    <location>
        <begin position="316"/>
        <end position="409"/>
    </location>
</feature>
<dbReference type="AlphaFoldDB" id="W6MK39"/>
<keyword evidence="3 5" id="KW-0694">RNA-binding</keyword>
<evidence type="ECO:0000256" key="5">
    <source>
        <dbReference type="PROSITE-ProRule" id="PRU00176"/>
    </source>
</evidence>
<protein>
    <recommendedName>
        <fullName evidence="7">RRM domain-containing protein</fullName>
    </recommendedName>
</protein>
<keyword evidence="4" id="KW-0539">Nucleus</keyword>
<dbReference type="GO" id="GO:0005730">
    <property type="term" value="C:nucleolus"/>
    <property type="evidence" value="ECO:0007669"/>
    <property type="project" value="TreeGrafter"/>
</dbReference>
<gene>
    <name evidence="8" type="ORF">KUCA_T00002660001</name>
</gene>
<feature type="compositionally biased region" description="Basic and acidic residues" evidence="6">
    <location>
        <begin position="650"/>
        <end position="681"/>
    </location>
</feature>
<dbReference type="GO" id="GO:0003729">
    <property type="term" value="F:mRNA binding"/>
    <property type="evidence" value="ECO:0007669"/>
    <property type="project" value="TreeGrafter"/>
</dbReference>
<feature type="region of interest" description="Disordered" evidence="6">
    <location>
        <begin position="650"/>
        <end position="702"/>
    </location>
</feature>
<dbReference type="SMART" id="SM00360">
    <property type="entry name" value="RRM"/>
    <property type="match status" value="4"/>
</dbReference>
<dbReference type="Pfam" id="PF00076">
    <property type="entry name" value="RRM_1"/>
    <property type="match status" value="4"/>
</dbReference>
<dbReference type="InterPro" id="IPR000504">
    <property type="entry name" value="RRM_dom"/>
</dbReference>
<evidence type="ECO:0000256" key="2">
    <source>
        <dbReference type="ARBA" id="ARBA00022737"/>
    </source>
</evidence>
<dbReference type="InterPro" id="IPR051945">
    <property type="entry name" value="RRM_MRD1_RNA_proc_ribogen"/>
</dbReference>
<evidence type="ECO:0000259" key="7">
    <source>
        <dbReference type="PROSITE" id="PS50102"/>
    </source>
</evidence>
<reference evidence="8" key="2">
    <citation type="submission" date="2014-02" db="EMBL/GenBank/DDBJ databases">
        <title>Complete DNA sequence of /Kuraishia capsulata/ illustrates novel genomic features among budding yeasts (/Saccharomycotina/).</title>
        <authorList>
            <person name="Morales L."/>
            <person name="Noel B."/>
            <person name="Porcel B."/>
            <person name="Marcet-Houben M."/>
            <person name="Hullo M-F."/>
            <person name="Sacerdot C."/>
            <person name="Tekaia F."/>
            <person name="Leh-Louis V."/>
            <person name="Despons L."/>
            <person name="Khanna V."/>
            <person name="Aury J-M."/>
            <person name="Barbe V."/>
            <person name="Couloux A."/>
            <person name="Labadie K."/>
            <person name="Pelletier E."/>
            <person name="Souciet J-L."/>
            <person name="Boekhout T."/>
            <person name="Gabaldon T."/>
            <person name="Wincker P."/>
            <person name="Dujon B."/>
        </authorList>
    </citation>
    <scope>NUCLEOTIDE SEQUENCE</scope>
    <source>
        <strain evidence="8">CBS 1993</strain>
    </source>
</reference>
<proteinExistence type="predicted"/>
<evidence type="ECO:0000256" key="1">
    <source>
        <dbReference type="ARBA" id="ARBA00004123"/>
    </source>
</evidence>
<dbReference type="PROSITE" id="PS50102">
    <property type="entry name" value="RRM"/>
    <property type="match status" value="4"/>
</dbReference>
<evidence type="ECO:0000256" key="6">
    <source>
        <dbReference type="SAM" id="MobiDB-lite"/>
    </source>
</evidence>
<comment type="subcellular location">
    <subcellularLocation>
        <location evidence="1">Nucleus</location>
    </subcellularLocation>
</comment>
<feature type="domain" description="RRM" evidence="7">
    <location>
        <begin position="488"/>
        <end position="637"/>
    </location>
</feature>
<dbReference type="PANTHER" id="PTHR48039:SF5">
    <property type="entry name" value="RNA-BINDING PROTEIN 28"/>
    <property type="match status" value="1"/>
</dbReference>
<dbReference type="OrthoDB" id="267048at2759"/>
<evidence type="ECO:0000256" key="3">
    <source>
        <dbReference type="ARBA" id="ARBA00022884"/>
    </source>
</evidence>
<dbReference type="PANTHER" id="PTHR48039">
    <property type="entry name" value="RNA-BINDING MOTIF PROTEIN 14B"/>
    <property type="match status" value="1"/>
</dbReference>
<dbReference type="CDD" id="cd12676">
    <property type="entry name" value="RRM3_Nop4p"/>
    <property type="match status" value="1"/>
</dbReference>
<organism evidence="8 9">
    <name type="scientific">Kuraishia capsulata CBS 1993</name>
    <dbReference type="NCBI Taxonomy" id="1382522"/>
    <lineage>
        <taxon>Eukaryota</taxon>
        <taxon>Fungi</taxon>
        <taxon>Dikarya</taxon>
        <taxon>Ascomycota</taxon>
        <taxon>Saccharomycotina</taxon>
        <taxon>Pichiomycetes</taxon>
        <taxon>Pichiales</taxon>
        <taxon>Pichiaceae</taxon>
        <taxon>Kuraishia</taxon>
    </lineage>
</organism>
<dbReference type="Proteomes" id="UP000019384">
    <property type="component" value="Unassembled WGS sequence"/>
</dbReference>
<name>W6MK39_9ASCO</name>
<feature type="region of interest" description="Disordered" evidence="6">
    <location>
        <begin position="210"/>
        <end position="293"/>
    </location>
</feature>
<dbReference type="InterPro" id="IPR035979">
    <property type="entry name" value="RBD_domain_sf"/>
</dbReference>
<evidence type="ECO:0000313" key="9">
    <source>
        <dbReference type="Proteomes" id="UP000019384"/>
    </source>
</evidence>
<reference evidence="8" key="1">
    <citation type="submission" date="2013-12" db="EMBL/GenBank/DDBJ databases">
        <authorList>
            <person name="Genoscope - CEA"/>
        </authorList>
    </citation>
    <scope>NUCLEOTIDE SEQUENCE</scope>
    <source>
        <strain evidence="8">CBS 1993</strain>
    </source>
</reference>
<keyword evidence="9" id="KW-1185">Reference proteome</keyword>
<feature type="compositionally biased region" description="Acidic residues" evidence="6">
    <location>
        <begin position="280"/>
        <end position="291"/>
    </location>
</feature>
<dbReference type="HOGENOM" id="CLU_011608_3_0_1"/>
<dbReference type="STRING" id="1382522.W6MK39"/>
<dbReference type="SUPFAM" id="SSF54928">
    <property type="entry name" value="RNA-binding domain, RBD"/>
    <property type="match status" value="3"/>
</dbReference>
<feature type="compositionally biased region" description="Basic residues" evidence="6">
    <location>
        <begin position="690"/>
        <end position="702"/>
    </location>
</feature>